<feature type="region of interest" description="Disordered" evidence="1">
    <location>
        <begin position="54"/>
        <end position="126"/>
    </location>
</feature>
<protein>
    <submittedName>
        <fullName evidence="2">Uncharacterized protein</fullName>
    </submittedName>
</protein>
<proteinExistence type="predicted"/>
<dbReference type="AlphaFoldDB" id="A0A3P7KH57"/>
<dbReference type="OrthoDB" id="5865093at2759"/>
<reference evidence="2 3" key="1">
    <citation type="submission" date="2018-11" db="EMBL/GenBank/DDBJ databases">
        <authorList>
            <consortium name="Pathogen Informatics"/>
        </authorList>
    </citation>
    <scope>NUCLEOTIDE SEQUENCE [LARGE SCALE GENOMIC DNA]</scope>
</reference>
<sequence>MDHLLSHDVSYAVNFSSIPTTADPSELGGFVESGELEQLEELLDEGYDVSAVLSSMSGSESTSTSLSSAPQVSTTVKDRPVPEYEGGAYRKGTRRVISESERRQRRSASSLSTSIDTSPSAYECPPSPSKFDSFVRFDPDVHRSSKATAHEIISAVDNQDFSTLRAILMEKSWPDHRSIGHHLDKIFELVIRDCQDTDEAMLFFRDFAASNRRAFLHDVNGIRLACRVACDSGSVDAAMDALRIFRNMFLVRSRESITDAGSVGEVERLHRLMVDQGFDRDSEIFVRASTQSMLKTWSVRCNLNKNEMFKPLNYLNIFSLIFYDQYLYLKFQSATSDAL</sequence>
<gene>
    <name evidence="2" type="ORF">SVUK_LOCUS2060</name>
</gene>
<evidence type="ECO:0000313" key="2">
    <source>
        <dbReference type="EMBL" id="VDM67062.1"/>
    </source>
</evidence>
<dbReference type="EMBL" id="UYYB01004462">
    <property type="protein sequence ID" value="VDM67062.1"/>
    <property type="molecule type" value="Genomic_DNA"/>
</dbReference>
<organism evidence="2 3">
    <name type="scientific">Strongylus vulgaris</name>
    <name type="common">Blood worm</name>
    <dbReference type="NCBI Taxonomy" id="40348"/>
    <lineage>
        <taxon>Eukaryota</taxon>
        <taxon>Metazoa</taxon>
        <taxon>Ecdysozoa</taxon>
        <taxon>Nematoda</taxon>
        <taxon>Chromadorea</taxon>
        <taxon>Rhabditida</taxon>
        <taxon>Rhabditina</taxon>
        <taxon>Rhabditomorpha</taxon>
        <taxon>Strongyloidea</taxon>
        <taxon>Strongylidae</taxon>
        <taxon>Strongylus</taxon>
    </lineage>
</organism>
<feature type="compositionally biased region" description="Low complexity" evidence="1">
    <location>
        <begin position="107"/>
        <end position="120"/>
    </location>
</feature>
<name>A0A3P7KH57_STRVU</name>
<accession>A0A3P7KH57</accession>
<evidence type="ECO:0000313" key="3">
    <source>
        <dbReference type="Proteomes" id="UP000270094"/>
    </source>
</evidence>
<evidence type="ECO:0000256" key="1">
    <source>
        <dbReference type="SAM" id="MobiDB-lite"/>
    </source>
</evidence>
<keyword evidence="3" id="KW-1185">Reference proteome</keyword>
<dbReference type="Proteomes" id="UP000270094">
    <property type="component" value="Unassembled WGS sequence"/>
</dbReference>
<feature type="compositionally biased region" description="Low complexity" evidence="1">
    <location>
        <begin position="54"/>
        <end position="74"/>
    </location>
</feature>